<dbReference type="RefSeq" id="XP_013788938.2">
    <property type="nucleotide sequence ID" value="XM_013933484.2"/>
</dbReference>
<feature type="non-terminal residue" evidence="4">
    <location>
        <position position="1"/>
    </location>
</feature>
<dbReference type="PANTHER" id="PTHR14195">
    <property type="entry name" value="G PATCH DOMAIN CONTAINING PROTEIN 2"/>
    <property type="match status" value="1"/>
</dbReference>
<name>A0ABM1BUJ2_LIMPO</name>
<dbReference type="Pfam" id="PF01424">
    <property type="entry name" value="R3H"/>
    <property type="match status" value="1"/>
</dbReference>
<organism evidence="3 4">
    <name type="scientific">Limulus polyphemus</name>
    <name type="common">Atlantic horseshoe crab</name>
    <dbReference type="NCBI Taxonomy" id="6850"/>
    <lineage>
        <taxon>Eukaryota</taxon>
        <taxon>Metazoa</taxon>
        <taxon>Ecdysozoa</taxon>
        <taxon>Arthropoda</taxon>
        <taxon>Chelicerata</taxon>
        <taxon>Merostomata</taxon>
        <taxon>Xiphosura</taxon>
        <taxon>Limulidae</taxon>
        <taxon>Limulus</taxon>
    </lineage>
</organism>
<dbReference type="Gene3D" id="3.30.1370.50">
    <property type="entry name" value="R3H-like domain"/>
    <property type="match status" value="1"/>
</dbReference>
<dbReference type="SUPFAM" id="SSF82708">
    <property type="entry name" value="R3H domain"/>
    <property type="match status" value="1"/>
</dbReference>
<dbReference type="InterPro" id="IPR051189">
    <property type="entry name" value="Splicing_assoc_domain"/>
</dbReference>
<gene>
    <name evidence="4" type="primary">LOC106472816</name>
</gene>
<dbReference type="InterPro" id="IPR036867">
    <property type="entry name" value="R3H_dom_sf"/>
</dbReference>
<evidence type="ECO:0000259" key="2">
    <source>
        <dbReference type="PROSITE" id="PS51061"/>
    </source>
</evidence>
<protein>
    <submittedName>
        <fullName evidence="4">NF-kappa-B-repressing factor-like</fullName>
    </submittedName>
</protein>
<dbReference type="PROSITE" id="PS51061">
    <property type="entry name" value="R3H"/>
    <property type="match status" value="1"/>
</dbReference>
<evidence type="ECO:0000259" key="1">
    <source>
        <dbReference type="PROSITE" id="PS50174"/>
    </source>
</evidence>
<feature type="domain" description="R3H" evidence="2">
    <location>
        <begin position="81"/>
        <end position="149"/>
    </location>
</feature>
<evidence type="ECO:0000313" key="4">
    <source>
        <dbReference type="RefSeq" id="XP_013788938.2"/>
    </source>
</evidence>
<reference evidence="4" key="1">
    <citation type="submission" date="2025-08" db="UniProtKB">
        <authorList>
            <consortium name="RefSeq"/>
        </authorList>
    </citation>
    <scope>IDENTIFICATION</scope>
    <source>
        <tissue evidence="4">Muscle</tissue>
    </source>
</reference>
<dbReference type="InterPro" id="IPR001374">
    <property type="entry name" value="R3H_dom"/>
</dbReference>
<dbReference type="GeneID" id="106472816"/>
<sequence>KVKQLVADGGQIVSKEELGEGVTSVADKLEVIPDSNIGFKLLQMMGWNGGGVGKEGNKGIVEPVNVKDVYKREGLGYSRERSVTKEFNSRIKEILMNYKKSGSFFDLAFSPEFTKEERKEIHRIADKLHLKSISRGGQGSGRYLVISYRFNPQQLLKHLLEFGGSTDKYELIPPLNN</sequence>
<dbReference type="PROSITE" id="PS50174">
    <property type="entry name" value="G_PATCH"/>
    <property type="match status" value="1"/>
</dbReference>
<proteinExistence type="predicted"/>
<evidence type="ECO:0000313" key="3">
    <source>
        <dbReference type="Proteomes" id="UP000694941"/>
    </source>
</evidence>
<dbReference type="Proteomes" id="UP000694941">
    <property type="component" value="Unplaced"/>
</dbReference>
<keyword evidence="3" id="KW-1185">Reference proteome</keyword>
<feature type="domain" description="G-patch" evidence="1">
    <location>
        <begin position="34"/>
        <end position="80"/>
    </location>
</feature>
<dbReference type="SMART" id="SM00443">
    <property type="entry name" value="G_patch"/>
    <property type="match status" value="1"/>
</dbReference>
<dbReference type="Pfam" id="PF01585">
    <property type="entry name" value="G-patch"/>
    <property type="match status" value="1"/>
</dbReference>
<accession>A0ABM1BUJ2</accession>
<dbReference type="InterPro" id="IPR000467">
    <property type="entry name" value="G_patch_dom"/>
</dbReference>